<dbReference type="InterPro" id="IPR029063">
    <property type="entry name" value="SAM-dependent_MTases_sf"/>
</dbReference>
<dbReference type="InterPro" id="IPR004951">
    <property type="entry name" value="DUF268_CAE_spp"/>
</dbReference>
<dbReference type="OrthoDB" id="9780415at2"/>
<dbReference type="Pfam" id="PF03269">
    <property type="entry name" value="DUF268"/>
    <property type="match status" value="1"/>
</dbReference>
<dbReference type="Gene3D" id="3.40.50.150">
    <property type="entry name" value="Vaccinia Virus protein VP39"/>
    <property type="match status" value="1"/>
</dbReference>
<evidence type="ECO:0000313" key="2">
    <source>
        <dbReference type="Proteomes" id="UP000294853"/>
    </source>
</evidence>
<dbReference type="AlphaFoldDB" id="A0A4P7IJD1"/>
<dbReference type="SUPFAM" id="SSF53335">
    <property type="entry name" value="S-adenosyl-L-methionine-dependent methyltransferases"/>
    <property type="match status" value="1"/>
</dbReference>
<reference evidence="1 2" key="1">
    <citation type="submission" date="2019-03" db="EMBL/GenBank/DDBJ databases">
        <title>Three New Species of Nocardioides, Nocardioides euryhalodurans sp. nov., Nocardioides seonyuensis sp. nov. and Nocardioides eburneoflavus sp. nov. Iolated from Soil.</title>
        <authorList>
            <person name="Roh S.G."/>
            <person name="Lee C."/>
            <person name="Kim M.-K."/>
            <person name="Kim S.B."/>
        </authorList>
    </citation>
    <scope>NUCLEOTIDE SEQUENCE [LARGE SCALE GENOMIC DNA]</scope>
    <source>
        <strain evidence="1 2">MMS17-SY207-3</strain>
    </source>
</reference>
<dbReference type="Proteomes" id="UP000294853">
    <property type="component" value="Chromosome"/>
</dbReference>
<name>A0A4P7IJD1_9ACTN</name>
<protein>
    <submittedName>
        <fullName evidence="1">DUF268 domain-containing protein</fullName>
    </submittedName>
</protein>
<dbReference type="KEGG" id="nsn:EXE58_16440"/>
<sequence length="247" mass="27759">MPPLRRLPAVLARLAAFARERGVATVLASGLRWGWQWLRGHPRTGGSSGSFQWEGAALPYFVHPYHYTWLNERAVEVALAREILARHAGADVLEVGNVLSHYVSDPHSIVDKYEQAPGVLNLDVADLDLQREFDLVLAISTLEHVGLDEDVVDPAKPARAIRRLKAHLKPGGMLWVTHPVGYNCDLDDQIRSGEIEFTRLRALKREPTHNTWREVPLDQAWGTPYDRLLYTAHALVVGEYLAPQNQC</sequence>
<gene>
    <name evidence="1" type="ORF">EXE58_16440</name>
</gene>
<dbReference type="RefSeq" id="WP_135268858.1">
    <property type="nucleotide sequence ID" value="NZ_CP038436.1"/>
</dbReference>
<keyword evidence="2" id="KW-1185">Reference proteome</keyword>
<organism evidence="1 2">
    <name type="scientific">Nocardioides seonyuensis</name>
    <dbReference type="NCBI Taxonomy" id="2518371"/>
    <lineage>
        <taxon>Bacteria</taxon>
        <taxon>Bacillati</taxon>
        <taxon>Actinomycetota</taxon>
        <taxon>Actinomycetes</taxon>
        <taxon>Propionibacteriales</taxon>
        <taxon>Nocardioidaceae</taxon>
        <taxon>Nocardioides</taxon>
    </lineage>
</organism>
<proteinExistence type="predicted"/>
<evidence type="ECO:0000313" key="1">
    <source>
        <dbReference type="EMBL" id="QBX56873.1"/>
    </source>
</evidence>
<accession>A0A4P7IJD1</accession>
<dbReference type="EMBL" id="CP038436">
    <property type="protein sequence ID" value="QBX56873.1"/>
    <property type="molecule type" value="Genomic_DNA"/>
</dbReference>